<dbReference type="InterPro" id="IPR049435">
    <property type="entry name" value="Cas_Cas6_C"/>
</dbReference>
<dbReference type="PANTHER" id="PTHR36984">
    <property type="entry name" value="CRISPR-ASSOCIATED ENDORIBONUCLEASE CAS6 1"/>
    <property type="match status" value="1"/>
</dbReference>
<dbReference type="Proteomes" id="UP000005540">
    <property type="component" value="Unassembled WGS sequence"/>
</dbReference>
<dbReference type="Pfam" id="PF01881">
    <property type="entry name" value="Cas_Cas6_C"/>
    <property type="match status" value="1"/>
</dbReference>
<dbReference type="PANTHER" id="PTHR36984:SF1">
    <property type="entry name" value="CRISPR-ASSOCIATED ENDORIBONUCLEASE CAS6 1"/>
    <property type="match status" value="1"/>
</dbReference>
<evidence type="ECO:0000256" key="6">
    <source>
        <dbReference type="PIRSR" id="PIRSR005054-50"/>
    </source>
</evidence>
<feature type="active site" description="Proton donor" evidence="6">
    <location>
        <position position="42"/>
    </location>
</feature>
<dbReference type="PIRSF" id="PIRSF005054">
    <property type="entry name" value="PF1131"/>
    <property type="match status" value="1"/>
</dbReference>
<dbReference type="GO" id="GO:0051607">
    <property type="term" value="P:defense response to virus"/>
    <property type="evidence" value="ECO:0007669"/>
    <property type="project" value="UniProtKB-KW"/>
</dbReference>
<name>C4FI43_9AQUI</name>
<accession>C4FI43</accession>
<dbReference type="InterPro" id="IPR010156">
    <property type="entry name" value="CRISPR-assoc_prot_Cas6"/>
</dbReference>
<feature type="site" description="Transition state stabilizer" evidence="5">
    <location>
        <position position="54"/>
    </location>
</feature>
<keyword evidence="9" id="KW-1185">Reference proteome</keyword>
<evidence type="ECO:0000256" key="3">
    <source>
        <dbReference type="ARBA" id="ARBA00023118"/>
    </source>
</evidence>
<dbReference type="EMBL" id="ABZS01000013">
    <property type="protein sequence ID" value="EEP61264.1"/>
    <property type="molecule type" value="Genomic_DNA"/>
</dbReference>
<protein>
    <recommendedName>
        <fullName evidence="4">CRISPR-associated endoribonuclease</fullName>
    </recommendedName>
</protein>
<evidence type="ECO:0000313" key="8">
    <source>
        <dbReference type="EMBL" id="EEP61264.1"/>
    </source>
</evidence>
<dbReference type="NCBIfam" id="TIGR01877">
    <property type="entry name" value="cas_cas6"/>
    <property type="match status" value="1"/>
</dbReference>
<comment type="function">
    <text evidence="4">CRISPR (clustered regularly interspaced short palindromic repeat), is an adaptive immune system that provides protection against mobile genetic elements (viruses, transposable elements and conjugative plasmids). CRISPR clusters contain sequences complementary to antecedent mobile elements and target invading nucleic acids. CRISPR clusters are transcribed and processed into CRISPR RNA (crRNA).</text>
</comment>
<dbReference type="Gene3D" id="3.30.70.1900">
    <property type="match status" value="1"/>
</dbReference>
<feature type="active site" description="Proton acceptor" evidence="6">
    <location>
        <position position="30"/>
    </location>
</feature>
<dbReference type="CDD" id="cd21140">
    <property type="entry name" value="Cas6_I-like"/>
    <property type="match status" value="1"/>
</dbReference>
<feature type="domain" description="CRISPR associated protein Cas6 C-terminal" evidence="7">
    <location>
        <begin position="128"/>
        <end position="242"/>
    </location>
</feature>
<dbReference type="GO" id="GO:0003723">
    <property type="term" value="F:RNA binding"/>
    <property type="evidence" value="ECO:0007669"/>
    <property type="project" value="UniProtKB-KW"/>
</dbReference>
<dbReference type="Gene3D" id="3.30.70.1890">
    <property type="match status" value="1"/>
</dbReference>
<dbReference type="GO" id="GO:0016788">
    <property type="term" value="F:hydrolase activity, acting on ester bonds"/>
    <property type="evidence" value="ECO:0007669"/>
    <property type="project" value="InterPro"/>
</dbReference>
<sequence length="243" mass="28200">MRIKLVLESEGNNQISLPVHYNQIIQGFLYHNLPTELGKFLHDVGFFYHNRPFKLFTFSKIFSKKITINNSTAYFESPITIFISSAAEDVSKSFAKSLLISEKIFLKNQPLTLKSIEILQKPKFDFINKIKTLSPITVYKTIEKEDGKKITQYFFPEDPEFKDLLKENIRKKYSVIKETDLNDFEFDIKPLGYKKKIIKYKNFVIKAVDGEFELKIQPEILETVYDAGIGAKNSQGFGMIKII</sequence>
<dbReference type="RefSeq" id="WP_007545641.1">
    <property type="nucleotide sequence ID" value="NZ_ABZS01000013.1"/>
</dbReference>
<reference evidence="8 9" key="1">
    <citation type="submission" date="2009-04" db="EMBL/GenBank/DDBJ databases">
        <authorList>
            <person name="Reysenbach A.-L."/>
            <person name="Heidelberg J.F."/>
            <person name="Nelson W.C."/>
        </authorList>
    </citation>
    <scope>NUCLEOTIDE SEQUENCE [LARGE SCALE GENOMIC DNA]</scope>
    <source>
        <strain evidence="8 9">SS-5</strain>
    </source>
</reference>
<evidence type="ECO:0000256" key="1">
    <source>
        <dbReference type="ARBA" id="ARBA00005937"/>
    </source>
</evidence>
<comment type="similarity">
    <text evidence="1 4">Belongs to the CRISPR-associated protein Cas6/Cse3/CasE family.</text>
</comment>
<keyword evidence="3" id="KW-0051">Antiviral defense</keyword>
<evidence type="ECO:0000259" key="7">
    <source>
        <dbReference type="Pfam" id="PF01881"/>
    </source>
</evidence>
<gene>
    <name evidence="8" type="primary">cas_1</name>
    <name evidence="8" type="ORF">SULYE_0227</name>
</gene>
<dbReference type="InterPro" id="IPR045747">
    <property type="entry name" value="CRISPR-assoc_prot_Cas6_N_sf"/>
</dbReference>
<comment type="caution">
    <text evidence="8">The sequence shown here is derived from an EMBL/GenBank/DDBJ whole genome shotgun (WGS) entry which is preliminary data.</text>
</comment>
<dbReference type="AlphaFoldDB" id="C4FI43"/>
<evidence type="ECO:0000256" key="2">
    <source>
        <dbReference type="ARBA" id="ARBA00022884"/>
    </source>
</evidence>
<evidence type="ECO:0000256" key="5">
    <source>
        <dbReference type="PIRSR" id="PIRSR005054-1"/>
    </source>
</evidence>
<organism evidence="8 9">
    <name type="scientific">Sulfurihydrogenibium yellowstonense SS-5</name>
    <dbReference type="NCBI Taxonomy" id="432331"/>
    <lineage>
        <taxon>Bacteria</taxon>
        <taxon>Pseudomonadati</taxon>
        <taxon>Aquificota</taxon>
        <taxon>Aquificia</taxon>
        <taxon>Aquificales</taxon>
        <taxon>Hydrogenothermaceae</taxon>
        <taxon>Sulfurihydrogenibium</taxon>
    </lineage>
</organism>
<evidence type="ECO:0000313" key="9">
    <source>
        <dbReference type="Proteomes" id="UP000005540"/>
    </source>
</evidence>
<dbReference type="OrthoDB" id="9797488at2"/>
<keyword evidence="2" id="KW-0694">RNA-binding</keyword>
<proteinExistence type="inferred from homology"/>
<evidence type="ECO:0000256" key="4">
    <source>
        <dbReference type="PIRNR" id="PIRNR005054"/>
    </source>
</evidence>